<reference evidence="8 9" key="1">
    <citation type="submission" date="2018-05" db="EMBL/GenBank/DDBJ databases">
        <title>Genome sequencing and assembly of the regulated plant pathogen Lachnellula willkommii and related sister species for the development of diagnostic species identification markers.</title>
        <authorList>
            <person name="Giroux E."/>
            <person name="Bilodeau G."/>
        </authorList>
    </citation>
    <scope>NUCLEOTIDE SEQUENCE [LARGE SCALE GENOMIC DNA]</scope>
    <source>
        <strain evidence="8 9">CBS 185.66</strain>
    </source>
</reference>
<evidence type="ECO:0000256" key="7">
    <source>
        <dbReference type="SAM" id="Phobius"/>
    </source>
</evidence>
<dbReference type="OrthoDB" id="341259at2759"/>
<evidence type="ECO:0000256" key="2">
    <source>
        <dbReference type="ARBA" id="ARBA00022692"/>
    </source>
</evidence>
<dbReference type="GO" id="GO:0016020">
    <property type="term" value="C:membrane"/>
    <property type="evidence" value="ECO:0007669"/>
    <property type="project" value="UniProtKB-SubCell"/>
</dbReference>
<accession>A0A8H8QY54</accession>
<keyword evidence="9" id="KW-1185">Reference proteome</keyword>
<dbReference type="InterPro" id="IPR002523">
    <property type="entry name" value="MgTranspt_CorA/ZnTranspt_ZntB"/>
</dbReference>
<dbReference type="Proteomes" id="UP000431533">
    <property type="component" value="Unassembled WGS sequence"/>
</dbReference>
<dbReference type="PANTHER" id="PTHR47685">
    <property type="entry name" value="MAGNESIUM TRANSPORT PROTEIN CORA"/>
    <property type="match status" value="1"/>
</dbReference>
<name>A0A8H8QY54_9HELO</name>
<feature type="transmembrane region" description="Helical" evidence="7">
    <location>
        <begin position="944"/>
        <end position="967"/>
    </location>
</feature>
<dbReference type="SUPFAM" id="SSF144083">
    <property type="entry name" value="Magnesium transport protein CorA, transmembrane region"/>
    <property type="match status" value="1"/>
</dbReference>
<keyword evidence="2 7" id="KW-0812">Transmembrane</keyword>
<feature type="transmembrane region" description="Helical" evidence="7">
    <location>
        <begin position="873"/>
        <end position="896"/>
    </location>
</feature>
<feature type="compositionally biased region" description="Basic residues" evidence="6">
    <location>
        <begin position="182"/>
        <end position="193"/>
    </location>
</feature>
<feature type="coiled-coil region" evidence="5">
    <location>
        <begin position="112"/>
        <end position="139"/>
    </location>
</feature>
<feature type="compositionally biased region" description="Basic and acidic residues" evidence="6">
    <location>
        <begin position="438"/>
        <end position="451"/>
    </location>
</feature>
<feature type="compositionally biased region" description="Basic and acidic residues" evidence="6">
    <location>
        <begin position="166"/>
        <end position="181"/>
    </location>
</feature>
<dbReference type="Pfam" id="PF01544">
    <property type="entry name" value="CorA"/>
    <property type="match status" value="1"/>
</dbReference>
<evidence type="ECO:0000256" key="4">
    <source>
        <dbReference type="ARBA" id="ARBA00023136"/>
    </source>
</evidence>
<evidence type="ECO:0000313" key="9">
    <source>
        <dbReference type="Proteomes" id="UP000431533"/>
    </source>
</evidence>
<feature type="compositionally biased region" description="Basic and acidic residues" evidence="6">
    <location>
        <begin position="202"/>
        <end position="212"/>
    </location>
</feature>
<proteinExistence type="predicted"/>
<gene>
    <name evidence="8" type="ORF">LHYA1_G006964</name>
</gene>
<keyword evidence="3 7" id="KW-1133">Transmembrane helix</keyword>
<dbReference type="GeneID" id="41987162"/>
<feature type="compositionally biased region" description="Polar residues" evidence="6">
    <location>
        <begin position="762"/>
        <end position="773"/>
    </location>
</feature>
<feature type="transmembrane region" description="Helical" evidence="7">
    <location>
        <begin position="917"/>
        <end position="938"/>
    </location>
</feature>
<feature type="compositionally biased region" description="Polar residues" evidence="6">
    <location>
        <begin position="746"/>
        <end position="755"/>
    </location>
</feature>
<dbReference type="InterPro" id="IPR045863">
    <property type="entry name" value="CorA_TM1_TM2"/>
</dbReference>
<dbReference type="RefSeq" id="XP_031002974.1">
    <property type="nucleotide sequence ID" value="XM_031151897.1"/>
</dbReference>
<dbReference type="EMBL" id="QGMH01000141">
    <property type="protein sequence ID" value="TVY24186.1"/>
    <property type="molecule type" value="Genomic_DNA"/>
</dbReference>
<dbReference type="PANTHER" id="PTHR47685:SF1">
    <property type="entry name" value="MAGNESIUM TRANSPORT PROTEIN CORA"/>
    <property type="match status" value="1"/>
</dbReference>
<keyword evidence="5" id="KW-0175">Coiled coil</keyword>
<evidence type="ECO:0000313" key="8">
    <source>
        <dbReference type="EMBL" id="TVY24186.1"/>
    </source>
</evidence>
<evidence type="ECO:0000256" key="1">
    <source>
        <dbReference type="ARBA" id="ARBA00004141"/>
    </source>
</evidence>
<sequence length="1031" mass="119471">MASKHIEIATEAVEDITGADFIPIYIPDRLQDDSLIKYFGLRFHDREAFLLNLNDFMGTDAQKKKKKIEAHRITEELDRIEKLRLSFASTPENALRMWHYERCRSQWKNHAIDSREKNIRTLKERIHEVELEEQEYMRREEWERQVLEKVGNWNKAPIPGQPNDPDEGKRAQEKRDPEKKAHERKKASTKTRLTRLISTLRGGKDNEEEAKPKPKKRKRRINPQSDPRPCPDDSYGLTITKITLRRSDPACNSSFMSYEMKKYPLNDCLFKEENNPLTEACEPNTIRYFHIPANNMHWIEEAIGRYYGEKTPGEYNYRQAPNYLTKSSDFLCREFWTSLQHGGSYDPVHARHMRAHCSRISPETTCTNGGNTSNFIIFMPYLHWESHKRQKKIAEETMKIAQKHQETQSHDTENLKAEFIKLSEQIKIKHARALTGFETKDEHEKQKDNEKPAQPLTRGPLGNYLMHIAKLYDAMDVEPDVRLLRDHLFQKPPLHSRRTLDQSYYWKLPNTDGRDQDQVVYRETKEGKNISRTTRVVMVDQLWMYILDNNTIITSFPRRWGRNKPDLSGVHKGIRARLDHLRVGQVQSVYDLGLVIMNQCSTVFFDLTRPVDERPEVLDIFSNALSHVSGMTTVAYATFWHHLDRLNAIDHHLDFEATARSYLNINPEGELLKEAHDIIEELRMMTRIYTQQLNVLEDFSRHLENIHQQDEKKSPIELRDIMLDIKNLLGTINAPHSAEDPLAAQHNHSPTQSGSVLPYKTLNGNSTGNDASSISESTVEFAKRVCNNTRLRRVALLELEENSISVSDQVFSCSQTSDHQPAHCLVNLPIDAHKLKRVQLNHLLSLKQQQASIIEAKLALKRADESVIQGRSIMLFTIVTIIFLPLSFMTSVFGMNSTEFETPGGGNSMSLKHQFKLIFPISVGVIIVSISLAFSPWIRSIIGFVTHITFASIAEYTYIRHIWLWLITKPAKKGKHSPDGMYMRKQDIVKKIYDRKDREVARKQRDMAGFIERRAEKKNLDDSEDEGGCFG</sequence>
<evidence type="ECO:0000256" key="6">
    <source>
        <dbReference type="SAM" id="MobiDB-lite"/>
    </source>
</evidence>
<keyword evidence="4 7" id="KW-0472">Membrane</keyword>
<feature type="region of interest" description="Disordered" evidence="6">
    <location>
        <begin position="436"/>
        <end position="459"/>
    </location>
</feature>
<evidence type="ECO:0000256" key="5">
    <source>
        <dbReference type="SAM" id="Coils"/>
    </source>
</evidence>
<dbReference type="AlphaFoldDB" id="A0A8H8QY54"/>
<evidence type="ECO:0008006" key="10">
    <source>
        <dbReference type="Google" id="ProtNLM"/>
    </source>
</evidence>
<evidence type="ECO:0000256" key="3">
    <source>
        <dbReference type="ARBA" id="ARBA00022989"/>
    </source>
</evidence>
<protein>
    <recommendedName>
        <fullName evidence="10">Ankyrin repeat protein</fullName>
    </recommendedName>
</protein>
<dbReference type="Gene3D" id="1.20.58.340">
    <property type="entry name" value="Magnesium transport protein CorA, transmembrane region"/>
    <property type="match status" value="1"/>
</dbReference>
<dbReference type="InterPro" id="IPR050829">
    <property type="entry name" value="CorA_MIT"/>
</dbReference>
<comment type="caution">
    <text evidence="8">The sequence shown here is derived from an EMBL/GenBank/DDBJ whole genome shotgun (WGS) entry which is preliminary data.</text>
</comment>
<comment type="subcellular location">
    <subcellularLocation>
        <location evidence="1">Membrane</location>
        <topology evidence="1">Multi-pass membrane protein</topology>
    </subcellularLocation>
</comment>
<feature type="region of interest" description="Disordered" evidence="6">
    <location>
        <begin position="153"/>
        <end position="235"/>
    </location>
</feature>
<organism evidence="8 9">
    <name type="scientific">Lachnellula hyalina</name>
    <dbReference type="NCBI Taxonomy" id="1316788"/>
    <lineage>
        <taxon>Eukaryota</taxon>
        <taxon>Fungi</taxon>
        <taxon>Dikarya</taxon>
        <taxon>Ascomycota</taxon>
        <taxon>Pezizomycotina</taxon>
        <taxon>Leotiomycetes</taxon>
        <taxon>Helotiales</taxon>
        <taxon>Lachnaceae</taxon>
        <taxon>Lachnellula</taxon>
    </lineage>
</organism>
<feature type="region of interest" description="Disordered" evidence="6">
    <location>
        <begin position="741"/>
        <end position="773"/>
    </location>
</feature>
<dbReference type="GO" id="GO:0046873">
    <property type="term" value="F:metal ion transmembrane transporter activity"/>
    <property type="evidence" value="ECO:0007669"/>
    <property type="project" value="InterPro"/>
</dbReference>
<feature type="non-terminal residue" evidence="8">
    <location>
        <position position="1031"/>
    </location>
</feature>